<evidence type="ECO:0000256" key="2">
    <source>
        <dbReference type="ARBA" id="ARBA00007267"/>
    </source>
</evidence>
<evidence type="ECO:0000256" key="1">
    <source>
        <dbReference type="ARBA" id="ARBA00004123"/>
    </source>
</evidence>
<dbReference type="Proteomes" id="UP001642487">
    <property type="component" value="Chromosome 11"/>
</dbReference>
<sequence>MLTTVSGATPTFPTSPSQSSSDSFSDFVNNLFPIEPGGSDFATPGFTGLESSPFVLSPPNVDSNLLKRTHNAQSSNTELVAELQECNSKDPCSIYQDCLDFRPLSFHECNNKETFGGAFQPLPVPQPLHGMSQRYLPFKEASANAPLNSFPSNFTSNVKATSYDPEFSVLNLDAASNNRVSANSSRSCTLLHPDSVCNPPLRISKPSGIGLHINNIIDTVMKEHRPIAGLGMQGVSYHILRNEKTCSENASLTSSITLKSCHAVKAEQFRSPYETRNFESNQPSNLEKINNFHPKRKRKKSSVNNSSDDSKRCCKCTKTKCLKLYCDCFAAGMYCSESCSCQLCFNKPESVHIVLERRHQIESRDPFAFAPRVIEDRHELPVNNENGSLSTPSLARHKKGCKCKKSMCSKQYCECFQANVGCSDRCRCDNCKNVHGKREEVGTGRADVGRRLVGRLINDHNATAFSHEKDSPKSRFMSGRCLPSPDFDSTSSSSPDYRDMFVETKTDILDVNSFKWQQMNCDNGGTSSTSFIPSKLRGCTNISRIGELRIGSSFILCRRSPDTPLIQAGNMTSINCINGSSPDKKVALPPLYGNENVVGMNNSLGRLKSHRYILKSIPPYPPLAPCNK</sequence>
<keyword evidence="7" id="KW-1185">Reference proteome</keyword>
<dbReference type="PANTHER" id="PTHR46159:SF6">
    <property type="entry name" value="OS12G0605300 PROTEIN"/>
    <property type="match status" value="1"/>
</dbReference>
<dbReference type="Pfam" id="PF03638">
    <property type="entry name" value="TCR"/>
    <property type="match status" value="2"/>
</dbReference>
<proteinExistence type="inferred from homology"/>
<dbReference type="InterPro" id="IPR033467">
    <property type="entry name" value="Tesmin/TSO1-like_CXC"/>
</dbReference>
<evidence type="ECO:0000313" key="7">
    <source>
        <dbReference type="Proteomes" id="UP001642487"/>
    </source>
</evidence>
<comment type="similarity">
    <text evidence="2">Belongs to the lin-54 family.</text>
</comment>
<dbReference type="PROSITE" id="PS51634">
    <property type="entry name" value="CRC"/>
    <property type="match status" value="1"/>
</dbReference>
<dbReference type="PANTHER" id="PTHR46159">
    <property type="entry name" value="PROTEIN TESMIN/TSO1-LIKE CXC 2"/>
    <property type="match status" value="1"/>
</dbReference>
<feature type="region of interest" description="Disordered" evidence="4">
    <location>
        <begin position="275"/>
        <end position="312"/>
    </location>
</feature>
<evidence type="ECO:0000259" key="5">
    <source>
        <dbReference type="PROSITE" id="PS51634"/>
    </source>
</evidence>
<name>A0ABP0Y1N5_9ROSI</name>
<dbReference type="SMART" id="SM01114">
    <property type="entry name" value="CXC"/>
    <property type="match status" value="2"/>
</dbReference>
<organism evidence="6 7">
    <name type="scientific">Citrullus colocynthis</name>
    <name type="common">colocynth</name>
    <dbReference type="NCBI Taxonomy" id="252529"/>
    <lineage>
        <taxon>Eukaryota</taxon>
        <taxon>Viridiplantae</taxon>
        <taxon>Streptophyta</taxon>
        <taxon>Embryophyta</taxon>
        <taxon>Tracheophyta</taxon>
        <taxon>Spermatophyta</taxon>
        <taxon>Magnoliopsida</taxon>
        <taxon>eudicotyledons</taxon>
        <taxon>Gunneridae</taxon>
        <taxon>Pentapetalae</taxon>
        <taxon>rosids</taxon>
        <taxon>fabids</taxon>
        <taxon>Cucurbitales</taxon>
        <taxon>Cucurbitaceae</taxon>
        <taxon>Benincaseae</taxon>
        <taxon>Citrullus</taxon>
    </lineage>
</organism>
<evidence type="ECO:0000256" key="3">
    <source>
        <dbReference type="ARBA" id="ARBA00023242"/>
    </source>
</evidence>
<evidence type="ECO:0000256" key="4">
    <source>
        <dbReference type="SAM" id="MobiDB-lite"/>
    </source>
</evidence>
<evidence type="ECO:0000313" key="6">
    <source>
        <dbReference type="EMBL" id="CAK9312845.1"/>
    </source>
</evidence>
<dbReference type="InterPro" id="IPR005172">
    <property type="entry name" value="CRC"/>
</dbReference>
<feature type="compositionally biased region" description="Polar residues" evidence="4">
    <location>
        <begin position="278"/>
        <end position="288"/>
    </location>
</feature>
<dbReference type="InterPro" id="IPR044522">
    <property type="entry name" value="TSO1-like"/>
</dbReference>
<gene>
    <name evidence="6" type="ORF">CITCOLO1_LOCUS4555</name>
</gene>
<protein>
    <recommendedName>
        <fullName evidence="5">CRC domain-containing protein</fullName>
    </recommendedName>
</protein>
<feature type="compositionally biased region" description="Low complexity" evidence="4">
    <location>
        <begin position="9"/>
        <end position="21"/>
    </location>
</feature>
<dbReference type="EMBL" id="OZ021745">
    <property type="protein sequence ID" value="CAK9312845.1"/>
    <property type="molecule type" value="Genomic_DNA"/>
</dbReference>
<reference evidence="6 7" key="1">
    <citation type="submission" date="2024-03" db="EMBL/GenBank/DDBJ databases">
        <authorList>
            <person name="Gkanogiannis A."/>
            <person name="Becerra Lopez-Lavalle L."/>
        </authorList>
    </citation>
    <scope>NUCLEOTIDE SEQUENCE [LARGE SCALE GENOMIC DNA]</scope>
</reference>
<keyword evidence="3" id="KW-0539">Nucleus</keyword>
<feature type="domain" description="CRC" evidence="5">
    <location>
        <begin position="310"/>
        <end position="436"/>
    </location>
</feature>
<comment type="subcellular location">
    <subcellularLocation>
        <location evidence="1">Nucleus</location>
    </subcellularLocation>
</comment>
<feature type="region of interest" description="Disordered" evidence="4">
    <location>
        <begin position="1"/>
        <end position="21"/>
    </location>
</feature>
<accession>A0ABP0Y1N5</accession>